<comment type="subcellular location">
    <subcellularLocation>
        <location evidence="1">Endoplasmic reticulum membrane</location>
        <topology evidence="1">Multi-pass membrane protein</topology>
    </subcellularLocation>
</comment>
<feature type="transmembrane region" description="Helical" evidence="9">
    <location>
        <begin position="200"/>
        <end position="221"/>
    </location>
</feature>
<keyword evidence="7 9" id="KW-0472">Membrane</keyword>
<evidence type="ECO:0000256" key="5">
    <source>
        <dbReference type="ARBA" id="ARBA00022824"/>
    </source>
</evidence>
<feature type="transmembrane region" description="Helical" evidence="9">
    <location>
        <begin position="279"/>
        <end position="301"/>
    </location>
</feature>
<evidence type="ECO:0000256" key="4">
    <source>
        <dbReference type="ARBA" id="ARBA00022692"/>
    </source>
</evidence>
<evidence type="ECO:0000313" key="11">
    <source>
        <dbReference type="Proteomes" id="UP000249723"/>
    </source>
</evidence>
<gene>
    <name evidence="10" type="ORF">BZ3500_MVSOF-1268-A1-R1_CHR3-1G05643</name>
</gene>
<keyword evidence="5" id="KW-0256">Endoplasmic reticulum</keyword>
<accession>A0A2X0LZB6</accession>
<evidence type="ECO:0000256" key="8">
    <source>
        <dbReference type="SAM" id="MobiDB-lite"/>
    </source>
</evidence>
<name>A0A2X0LZB6_9BASI</name>
<dbReference type="InterPro" id="IPR009580">
    <property type="entry name" value="GPI_biosynthesis_protein_Pig-F"/>
</dbReference>
<dbReference type="STRING" id="289078.A0A2X0LZB6"/>
<keyword evidence="11" id="KW-1185">Reference proteome</keyword>
<reference evidence="11" key="1">
    <citation type="submission" date="2016-10" db="EMBL/GenBank/DDBJ databases">
        <authorList>
            <person name="Jeantristanb JTB J.-T."/>
            <person name="Ricardo R."/>
        </authorList>
    </citation>
    <scope>NUCLEOTIDE SEQUENCE [LARGE SCALE GENOMIC DNA]</scope>
</reference>
<organism evidence="10 11">
    <name type="scientific">Microbotryum saponariae</name>
    <dbReference type="NCBI Taxonomy" id="289078"/>
    <lineage>
        <taxon>Eukaryota</taxon>
        <taxon>Fungi</taxon>
        <taxon>Dikarya</taxon>
        <taxon>Basidiomycota</taxon>
        <taxon>Pucciniomycotina</taxon>
        <taxon>Microbotryomycetes</taxon>
        <taxon>Microbotryales</taxon>
        <taxon>Microbotryaceae</taxon>
        <taxon>Microbotryum</taxon>
    </lineage>
</organism>
<dbReference type="Proteomes" id="UP000249723">
    <property type="component" value="Unassembled WGS sequence"/>
</dbReference>
<protein>
    <submittedName>
        <fullName evidence="10">BZ3500_MvSof-1268-A1-R1_Chr3-1g05643 protein</fullName>
    </submittedName>
</protein>
<proteinExistence type="predicted"/>
<dbReference type="GO" id="GO:0006506">
    <property type="term" value="P:GPI anchor biosynthetic process"/>
    <property type="evidence" value="ECO:0007669"/>
    <property type="project" value="UniProtKB-UniPathway"/>
</dbReference>
<feature type="transmembrane region" description="Helical" evidence="9">
    <location>
        <begin position="233"/>
        <end position="252"/>
    </location>
</feature>
<evidence type="ECO:0000256" key="2">
    <source>
        <dbReference type="ARBA" id="ARBA00004687"/>
    </source>
</evidence>
<comment type="pathway">
    <text evidence="2">Glycolipid biosynthesis; glycosylphosphatidylinositol-anchor biosynthesis.</text>
</comment>
<evidence type="ECO:0000256" key="6">
    <source>
        <dbReference type="ARBA" id="ARBA00022989"/>
    </source>
</evidence>
<evidence type="ECO:0000256" key="7">
    <source>
        <dbReference type="ARBA" id="ARBA00023136"/>
    </source>
</evidence>
<dbReference type="OrthoDB" id="17366at2759"/>
<evidence type="ECO:0000256" key="9">
    <source>
        <dbReference type="SAM" id="Phobius"/>
    </source>
</evidence>
<dbReference type="AlphaFoldDB" id="A0A2X0LZB6"/>
<keyword evidence="3" id="KW-0337">GPI-anchor biosynthesis</keyword>
<dbReference type="UniPathway" id="UPA00196"/>
<evidence type="ECO:0000256" key="3">
    <source>
        <dbReference type="ARBA" id="ARBA00022502"/>
    </source>
</evidence>
<dbReference type="GO" id="GO:0005789">
    <property type="term" value="C:endoplasmic reticulum membrane"/>
    <property type="evidence" value="ECO:0007669"/>
    <property type="project" value="UniProtKB-SubCell"/>
</dbReference>
<evidence type="ECO:0000256" key="1">
    <source>
        <dbReference type="ARBA" id="ARBA00004477"/>
    </source>
</evidence>
<feature type="region of interest" description="Disordered" evidence="8">
    <location>
        <begin position="1"/>
        <end position="37"/>
    </location>
</feature>
<dbReference type="Pfam" id="PF06699">
    <property type="entry name" value="PIG-F"/>
    <property type="match status" value="1"/>
</dbReference>
<sequence>MAPKTTKARPAAKATPPSTPAAASTSSSKVPSTPAKAPRSLIPLQHYGARVPLQLAALFFALSTSSSRHVPRTTPQARILHSLIEDPVAFLGSACAMVAVVQVWFGVWCKGILDQAQQQPSENDKPPPRKEVGEKKSFGKMFGEALGGVRPTARPRTLPESGGGRGGGLEALRVEVRAVVRLCASPSFQTLTHEHVKQTLMPAVTTTIILAFVIHVVAFTLGAPLIRSIPETFLLSLLVSILAFLPLAITFGQPHPKKPERFVWLRLFSSLSPQTDLEIALLLPALGALAGAWLGAVPMPLDWDRAWQKWPTTCVVGTLLGYGVGSIVALVAIAMEFPRGANLGSTKPKSK</sequence>
<keyword evidence="4 9" id="KW-0812">Transmembrane</keyword>
<feature type="region of interest" description="Disordered" evidence="8">
    <location>
        <begin position="145"/>
        <end position="166"/>
    </location>
</feature>
<evidence type="ECO:0000313" key="10">
    <source>
        <dbReference type="EMBL" id="SCZ98823.1"/>
    </source>
</evidence>
<feature type="transmembrane region" description="Helical" evidence="9">
    <location>
        <begin position="313"/>
        <end position="335"/>
    </location>
</feature>
<dbReference type="EMBL" id="FMWP01000096">
    <property type="protein sequence ID" value="SCZ98823.1"/>
    <property type="molecule type" value="Genomic_DNA"/>
</dbReference>
<keyword evidence="6 9" id="KW-1133">Transmembrane helix</keyword>